<evidence type="ECO:0000259" key="6">
    <source>
        <dbReference type="SMART" id="SM00829"/>
    </source>
</evidence>
<dbReference type="InterPro" id="IPR050129">
    <property type="entry name" value="Zn_alcohol_dh"/>
</dbReference>
<keyword evidence="2 5" id="KW-0479">Metal-binding</keyword>
<evidence type="ECO:0000313" key="7">
    <source>
        <dbReference type="EMBL" id="SFK28370.1"/>
    </source>
</evidence>
<dbReference type="Pfam" id="PF08240">
    <property type="entry name" value="ADH_N"/>
    <property type="match status" value="1"/>
</dbReference>
<dbReference type="EMBL" id="FORP01000017">
    <property type="protein sequence ID" value="SFK28370.1"/>
    <property type="molecule type" value="Genomic_DNA"/>
</dbReference>
<dbReference type="Gene3D" id="3.40.50.720">
    <property type="entry name" value="NAD(P)-binding Rossmann-like Domain"/>
    <property type="match status" value="1"/>
</dbReference>
<dbReference type="SUPFAM" id="SSF51735">
    <property type="entry name" value="NAD(P)-binding Rossmann-fold domains"/>
    <property type="match status" value="1"/>
</dbReference>
<evidence type="ECO:0000256" key="2">
    <source>
        <dbReference type="ARBA" id="ARBA00022723"/>
    </source>
</evidence>
<keyword evidence="3 5" id="KW-0862">Zinc</keyword>
<evidence type="ECO:0000313" key="8">
    <source>
        <dbReference type="Proteomes" id="UP000199025"/>
    </source>
</evidence>
<dbReference type="Gene3D" id="3.90.180.10">
    <property type="entry name" value="Medium-chain alcohol dehydrogenases, catalytic domain"/>
    <property type="match status" value="1"/>
</dbReference>
<dbReference type="InterPro" id="IPR020843">
    <property type="entry name" value="ER"/>
</dbReference>
<feature type="domain" description="Enoyl reductase (ER)" evidence="6">
    <location>
        <begin position="8"/>
        <end position="345"/>
    </location>
</feature>
<sequence length="350" mass="36718">MQALRWHGRGELRLEEVPEPAAPEPGQAVVEVAYCGICGTDLHEYRHGPNLIRTSPHPLTGLAPPITLGHEFSGRVVALGSPVPGVEEGTRVAVDPCLRCGTCRWCRHGEYHICAKGGSVGLASPGAFARLVTVPVEGLVPVPDGVSDELAALAEPLAVGLHAVRRAAVRPGDHALLLGAGPIGIAVLMALKLAGAAGIYVSEPAPARAKRAAELGATEVFDPAHTDVRREVFLRTGRVGPDVVIEATGRPELAALAVTTVRRGGRAVLAGISGEHVSVPLTQIVPFERTVLGSLGYNFDIPRVLDLIATARFDPTPLLTGVYPLSRGPEAFAELESGSHLKILLAPEER</sequence>
<evidence type="ECO:0000256" key="4">
    <source>
        <dbReference type="ARBA" id="ARBA00023002"/>
    </source>
</evidence>
<dbReference type="PANTHER" id="PTHR43401">
    <property type="entry name" value="L-THREONINE 3-DEHYDROGENASE"/>
    <property type="match status" value="1"/>
</dbReference>
<organism evidence="7 8">
    <name type="scientific">Amycolatopsis sacchari</name>
    <dbReference type="NCBI Taxonomy" id="115433"/>
    <lineage>
        <taxon>Bacteria</taxon>
        <taxon>Bacillati</taxon>
        <taxon>Actinomycetota</taxon>
        <taxon>Actinomycetes</taxon>
        <taxon>Pseudonocardiales</taxon>
        <taxon>Pseudonocardiaceae</taxon>
        <taxon>Amycolatopsis</taxon>
    </lineage>
</organism>
<comment type="similarity">
    <text evidence="5">Belongs to the zinc-containing alcohol dehydrogenase family.</text>
</comment>
<dbReference type="GO" id="GO:0016491">
    <property type="term" value="F:oxidoreductase activity"/>
    <property type="evidence" value="ECO:0007669"/>
    <property type="project" value="UniProtKB-KW"/>
</dbReference>
<name>A0A1I3Y9F0_9PSEU</name>
<dbReference type="PROSITE" id="PS00059">
    <property type="entry name" value="ADH_ZINC"/>
    <property type="match status" value="1"/>
</dbReference>
<dbReference type="InterPro" id="IPR002328">
    <property type="entry name" value="ADH_Zn_CS"/>
</dbReference>
<dbReference type="InterPro" id="IPR013154">
    <property type="entry name" value="ADH-like_N"/>
</dbReference>
<comment type="cofactor">
    <cofactor evidence="1 5">
        <name>Zn(2+)</name>
        <dbReference type="ChEBI" id="CHEBI:29105"/>
    </cofactor>
</comment>
<dbReference type="InterPro" id="IPR011032">
    <property type="entry name" value="GroES-like_sf"/>
</dbReference>
<evidence type="ECO:0000256" key="5">
    <source>
        <dbReference type="RuleBase" id="RU361277"/>
    </source>
</evidence>
<dbReference type="Proteomes" id="UP000199025">
    <property type="component" value="Unassembled WGS sequence"/>
</dbReference>
<keyword evidence="4" id="KW-0560">Oxidoreductase</keyword>
<dbReference type="AlphaFoldDB" id="A0A1I3Y9F0"/>
<accession>A0A1I3Y9F0</accession>
<dbReference type="SUPFAM" id="SSF50129">
    <property type="entry name" value="GroES-like"/>
    <property type="match status" value="1"/>
</dbReference>
<gene>
    <name evidence="7" type="ORF">SAMN05421835_11757</name>
</gene>
<dbReference type="STRING" id="115433.SAMN05421835_11757"/>
<dbReference type="SMART" id="SM00829">
    <property type="entry name" value="PKS_ER"/>
    <property type="match status" value="1"/>
</dbReference>
<dbReference type="RefSeq" id="WP_177228860.1">
    <property type="nucleotide sequence ID" value="NZ_CBDQZW010000036.1"/>
</dbReference>
<dbReference type="InterPro" id="IPR036291">
    <property type="entry name" value="NAD(P)-bd_dom_sf"/>
</dbReference>
<evidence type="ECO:0000256" key="1">
    <source>
        <dbReference type="ARBA" id="ARBA00001947"/>
    </source>
</evidence>
<dbReference type="PANTHER" id="PTHR43401:SF2">
    <property type="entry name" value="L-THREONINE 3-DEHYDROGENASE"/>
    <property type="match status" value="1"/>
</dbReference>
<keyword evidence="8" id="KW-1185">Reference proteome</keyword>
<evidence type="ECO:0000256" key="3">
    <source>
        <dbReference type="ARBA" id="ARBA00022833"/>
    </source>
</evidence>
<dbReference type="GO" id="GO:0008270">
    <property type="term" value="F:zinc ion binding"/>
    <property type="evidence" value="ECO:0007669"/>
    <property type="project" value="InterPro"/>
</dbReference>
<dbReference type="Pfam" id="PF00107">
    <property type="entry name" value="ADH_zinc_N"/>
    <property type="match status" value="1"/>
</dbReference>
<reference evidence="7 8" key="1">
    <citation type="submission" date="2016-10" db="EMBL/GenBank/DDBJ databases">
        <authorList>
            <person name="de Groot N.N."/>
        </authorList>
    </citation>
    <scope>NUCLEOTIDE SEQUENCE [LARGE SCALE GENOMIC DNA]</scope>
    <source>
        <strain evidence="7 8">DSM 44468</strain>
    </source>
</reference>
<proteinExistence type="inferred from homology"/>
<protein>
    <submittedName>
        <fullName evidence="7">(R,R)-butanediol dehydrogenase / meso-butanediol dehydrogenase / diacetyl reductase</fullName>
    </submittedName>
</protein>
<dbReference type="InterPro" id="IPR013149">
    <property type="entry name" value="ADH-like_C"/>
</dbReference>